<comment type="caution">
    <text evidence="1">The sequence shown here is derived from an EMBL/GenBank/DDBJ whole genome shotgun (WGS) entry which is preliminary data.</text>
</comment>
<accession>A0ABQ9ZVK3</accession>
<name>A0ABQ9ZVK3_9CRUS</name>
<proteinExistence type="predicted"/>
<protein>
    <submittedName>
        <fullName evidence="1">Uncharacterized protein</fullName>
    </submittedName>
</protein>
<organism evidence="1 2">
    <name type="scientific">Daphnia magna</name>
    <dbReference type="NCBI Taxonomy" id="35525"/>
    <lineage>
        <taxon>Eukaryota</taxon>
        <taxon>Metazoa</taxon>
        <taxon>Ecdysozoa</taxon>
        <taxon>Arthropoda</taxon>
        <taxon>Crustacea</taxon>
        <taxon>Branchiopoda</taxon>
        <taxon>Diplostraca</taxon>
        <taxon>Cladocera</taxon>
        <taxon>Anomopoda</taxon>
        <taxon>Daphniidae</taxon>
        <taxon>Daphnia</taxon>
    </lineage>
</organism>
<dbReference type="EMBL" id="JAOYFB010000005">
    <property type="protein sequence ID" value="KAK4016917.1"/>
    <property type="molecule type" value="Genomic_DNA"/>
</dbReference>
<evidence type="ECO:0000313" key="2">
    <source>
        <dbReference type="Proteomes" id="UP001234178"/>
    </source>
</evidence>
<reference evidence="1 2" key="1">
    <citation type="journal article" date="2023" name="Nucleic Acids Res.">
        <title>The hologenome of Daphnia magna reveals possible DNA methylation and microbiome-mediated evolution of the host genome.</title>
        <authorList>
            <person name="Chaturvedi A."/>
            <person name="Li X."/>
            <person name="Dhandapani V."/>
            <person name="Marshall H."/>
            <person name="Kissane S."/>
            <person name="Cuenca-Cambronero M."/>
            <person name="Asole G."/>
            <person name="Calvet F."/>
            <person name="Ruiz-Romero M."/>
            <person name="Marangio P."/>
            <person name="Guigo R."/>
            <person name="Rago D."/>
            <person name="Mirbahai L."/>
            <person name="Eastwood N."/>
            <person name="Colbourne J.K."/>
            <person name="Zhou J."/>
            <person name="Mallon E."/>
            <person name="Orsini L."/>
        </authorList>
    </citation>
    <scope>NUCLEOTIDE SEQUENCE [LARGE SCALE GENOMIC DNA]</scope>
    <source>
        <strain evidence="1">LRV0_1</strain>
    </source>
</reference>
<evidence type="ECO:0000313" key="1">
    <source>
        <dbReference type="EMBL" id="KAK4016917.1"/>
    </source>
</evidence>
<sequence>MKSHTSLFGAVVCLRKTLRIAVGSLLCNDSATTKRYSRRAKVESSVSRLRYCQISHVPHRESPLCRLVSTSNIKTTIRHGTKERTANNHHWNRHYGPAVLLLRIWAVDIMLVKRGDAGGSSGGGGGPPRFLFPLLLNEPTLASIAYESNHKCWRRGRGVVGGLASGDGLPPIYHVRACFEELPGRVGGSRFHVENSIRDQLLFADYFRQTVQRLFQ</sequence>
<keyword evidence="2" id="KW-1185">Reference proteome</keyword>
<gene>
    <name evidence="1" type="ORF">OUZ56_031878</name>
</gene>
<dbReference type="Proteomes" id="UP001234178">
    <property type="component" value="Unassembled WGS sequence"/>
</dbReference>